<comment type="caution">
    <text evidence="1">The sequence shown here is derived from an EMBL/GenBank/DDBJ whole genome shotgun (WGS) entry which is preliminary data.</text>
</comment>
<feature type="non-terminal residue" evidence="1">
    <location>
        <position position="1"/>
    </location>
</feature>
<keyword evidence="2" id="KW-1185">Reference proteome</keyword>
<dbReference type="EMBL" id="JXTB01000188">
    <property type="protein sequence ID" value="PON54929.1"/>
    <property type="molecule type" value="Genomic_DNA"/>
</dbReference>
<gene>
    <name evidence="1" type="ORF">PanWU01x14_191750</name>
</gene>
<evidence type="ECO:0000313" key="1">
    <source>
        <dbReference type="EMBL" id="PON54929.1"/>
    </source>
</evidence>
<sequence length="222" mass="24497">GLVIVLDLVVLPGSSFRPQDVYFWLSFLRAPSSDIVWPFVRGERNRETPTLSLALNVSHKRRQTVGAILTSCPRVSELLTLYLPTVHVSLLSQRTFYFKSGRRGGGGHLKAYIHNPGTGSFFQLSILGLSTSSHHDLLQRSQIVNTVISLASSWPTFRRHLPRIALNALSESGAACCLPWSSGRRLSRLLTPIYRGKSWIGPNRPGSGIDSALASDSPWAHK</sequence>
<accession>A0A2P5C1P1</accession>
<dbReference type="Proteomes" id="UP000237105">
    <property type="component" value="Unassembled WGS sequence"/>
</dbReference>
<protein>
    <submittedName>
        <fullName evidence="1">Uncharacterized protein</fullName>
    </submittedName>
</protein>
<dbReference type="AlphaFoldDB" id="A0A2P5C1P1"/>
<organism evidence="1 2">
    <name type="scientific">Parasponia andersonii</name>
    <name type="common">Sponia andersonii</name>
    <dbReference type="NCBI Taxonomy" id="3476"/>
    <lineage>
        <taxon>Eukaryota</taxon>
        <taxon>Viridiplantae</taxon>
        <taxon>Streptophyta</taxon>
        <taxon>Embryophyta</taxon>
        <taxon>Tracheophyta</taxon>
        <taxon>Spermatophyta</taxon>
        <taxon>Magnoliopsida</taxon>
        <taxon>eudicotyledons</taxon>
        <taxon>Gunneridae</taxon>
        <taxon>Pentapetalae</taxon>
        <taxon>rosids</taxon>
        <taxon>fabids</taxon>
        <taxon>Rosales</taxon>
        <taxon>Cannabaceae</taxon>
        <taxon>Parasponia</taxon>
    </lineage>
</organism>
<name>A0A2P5C1P1_PARAD</name>
<reference evidence="2" key="1">
    <citation type="submission" date="2016-06" db="EMBL/GenBank/DDBJ databases">
        <title>Parallel loss of symbiosis genes in relatives of nitrogen-fixing non-legume Parasponia.</title>
        <authorList>
            <person name="Van Velzen R."/>
            <person name="Holmer R."/>
            <person name="Bu F."/>
            <person name="Rutten L."/>
            <person name="Van Zeijl A."/>
            <person name="Liu W."/>
            <person name="Santuari L."/>
            <person name="Cao Q."/>
            <person name="Sharma T."/>
            <person name="Shen D."/>
            <person name="Roswanjaya Y."/>
            <person name="Wardhani T."/>
            <person name="Kalhor M.S."/>
            <person name="Jansen J."/>
            <person name="Van den Hoogen J."/>
            <person name="Gungor B."/>
            <person name="Hartog M."/>
            <person name="Hontelez J."/>
            <person name="Verver J."/>
            <person name="Yang W.-C."/>
            <person name="Schijlen E."/>
            <person name="Repin R."/>
            <person name="Schilthuizen M."/>
            <person name="Schranz E."/>
            <person name="Heidstra R."/>
            <person name="Miyata K."/>
            <person name="Fedorova E."/>
            <person name="Kohlen W."/>
            <person name="Bisseling T."/>
            <person name="Smit S."/>
            <person name="Geurts R."/>
        </authorList>
    </citation>
    <scope>NUCLEOTIDE SEQUENCE [LARGE SCALE GENOMIC DNA]</scope>
    <source>
        <strain evidence="2">cv. WU1-14</strain>
    </source>
</reference>
<evidence type="ECO:0000313" key="2">
    <source>
        <dbReference type="Proteomes" id="UP000237105"/>
    </source>
</evidence>
<proteinExistence type="predicted"/>